<sequence length="699" mass="80068">MSSADTSEIKAPKELKDKKRRRTVKTEARSCPESKKWRASATAAGGGDGSKPSARTLFFEEENNVSDRDITKDLEMHSNACGEFKRILLKIKDLKASGKTEDVEDLRISAALQFIVLKKLNRLAHFRCQKVREQTNTAKQKIDEHHLQLQNLLYEMMHLQREITKCLQFKSKDKDINLVSEEEFYQEAPAEISKPELTKNDEHHCTLARLDWELEQRKSLSEKLRNAKGERDQIHKEIQSKKDYLDSLQPKLNSILQATKPVQEYLGMPFDATREQHRIATYLPRPLYVLYMQATAYKDACDKHLSVTIEGDIEAAKTMEDASLELDEDTDSDQEETEKTAQKHRRKTTRDLMSEKRQRLLKKHPLSILLKVGCQDGNTLHLTFLYLVALEVVTVSVTLDLDTPIVPISGGDLLSPDSLLTCLYPGQTGTDTPNQSNNFALQRLGMKEFSSYIAEVGRPYLWVQWLCGLNFLDESTTTASATFSGGHMTTTIKLLRRRLRARLSLQKQLLSIERNCVPVSVEYQNLFPTKISAAICQWRRTTLADFAALKYTEAIVQEGQAKDTDLYFTGTIEHRSAKMTVHTVVSADYPVTPPLLVVCINWKMQRHSLNDENIRDMQAEVNIHYDELVNGKSRDQLLTNQLQRLMMCFDVYLETESNTNVLEGPTEFAREKVFPRLTKGPERGRPYKYNPQLGFFSHR</sequence>
<dbReference type="AlphaFoldDB" id="A0AAD9KPV2"/>
<feature type="compositionally biased region" description="Basic and acidic residues" evidence="4">
    <location>
        <begin position="24"/>
        <end position="36"/>
    </location>
</feature>
<feature type="region of interest" description="Disordered" evidence="4">
    <location>
        <begin position="325"/>
        <end position="356"/>
    </location>
</feature>
<feature type="region of interest" description="Disordered" evidence="4">
    <location>
        <begin position="1"/>
        <end position="54"/>
    </location>
</feature>
<proteinExistence type="inferred from homology"/>
<dbReference type="Proteomes" id="UP001209878">
    <property type="component" value="Unassembled WGS sequence"/>
</dbReference>
<feature type="compositionally biased region" description="Acidic residues" evidence="4">
    <location>
        <begin position="325"/>
        <end position="336"/>
    </location>
</feature>
<reference evidence="5" key="1">
    <citation type="journal article" date="2023" name="Mol. Biol. Evol.">
        <title>Third-Generation Sequencing Reveals the Adaptive Role of the Epigenome in Three Deep-Sea Polychaetes.</title>
        <authorList>
            <person name="Perez M."/>
            <person name="Aroh O."/>
            <person name="Sun Y."/>
            <person name="Lan Y."/>
            <person name="Juniper S.K."/>
            <person name="Young C.R."/>
            <person name="Angers B."/>
            <person name="Qian P.Y."/>
        </authorList>
    </citation>
    <scope>NUCLEOTIDE SEQUENCE</scope>
    <source>
        <strain evidence="5">R07B-5</strain>
    </source>
</reference>
<evidence type="ECO:0000256" key="1">
    <source>
        <dbReference type="ARBA" id="ARBA00004123"/>
    </source>
</evidence>
<evidence type="ECO:0000256" key="2">
    <source>
        <dbReference type="ARBA" id="ARBA00008044"/>
    </source>
</evidence>
<dbReference type="GO" id="GO:0006406">
    <property type="term" value="P:mRNA export from nucleus"/>
    <property type="evidence" value="ECO:0007669"/>
    <property type="project" value="TreeGrafter"/>
</dbReference>
<comment type="similarity">
    <text evidence="2">Belongs to the THOC5 family.</text>
</comment>
<dbReference type="EMBL" id="JAODUO010000738">
    <property type="protein sequence ID" value="KAK2175296.1"/>
    <property type="molecule type" value="Genomic_DNA"/>
</dbReference>
<comment type="subcellular location">
    <subcellularLocation>
        <location evidence="1">Nucleus</location>
    </subcellularLocation>
</comment>
<dbReference type="Pfam" id="PF09766">
    <property type="entry name" value="FmiP_Thoc5"/>
    <property type="match status" value="1"/>
</dbReference>
<feature type="compositionally biased region" description="Basic and acidic residues" evidence="4">
    <location>
        <begin position="7"/>
        <end position="17"/>
    </location>
</feature>
<gene>
    <name evidence="5" type="ORF">NP493_736g02013</name>
</gene>
<dbReference type="GO" id="GO:0000445">
    <property type="term" value="C:THO complex part of transcription export complex"/>
    <property type="evidence" value="ECO:0007669"/>
    <property type="project" value="TreeGrafter"/>
</dbReference>
<evidence type="ECO:0000256" key="3">
    <source>
        <dbReference type="ARBA" id="ARBA00023242"/>
    </source>
</evidence>
<evidence type="ECO:0000256" key="4">
    <source>
        <dbReference type="SAM" id="MobiDB-lite"/>
    </source>
</evidence>
<accession>A0AAD9KPV2</accession>
<dbReference type="PANTHER" id="PTHR13375">
    <property type="entry name" value="FMS INTERACTING PROTEIN"/>
    <property type="match status" value="1"/>
</dbReference>
<name>A0AAD9KPV2_RIDPI</name>
<dbReference type="GO" id="GO:0003729">
    <property type="term" value="F:mRNA binding"/>
    <property type="evidence" value="ECO:0007669"/>
    <property type="project" value="TreeGrafter"/>
</dbReference>
<evidence type="ECO:0000313" key="5">
    <source>
        <dbReference type="EMBL" id="KAK2175296.1"/>
    </source>
</evidence>
<dbReference type="PANTHER" id="PTHR13375:SF3">
    <property type="entry name" value="THO COMPLEX SUBUNIT 5 HOMOLOG"/>
    <property type="match status" value="1"/>
</dbReference>
<keyword evidence="3" id="KW-0539">Nucleus</keyword>
<evidence type="ECO:0008006" key="7">
    <source>
        <dbReference type="Google" id="ProtNLM"/>
    </source>
</evidence>
<organism evidence="5 6">
    <name type="scientific">Ridgeia piscesae</name>
    <name type="common">Tubeworm</name>
    <dbReference type="NCBI Taxonomy" id="27915"/>
    <lineage>
        <taxon>Eukaryota</taxon>
        <taxon>Metazoa</taxon>
        <taxon>Spiralia</taxon>
        <taxon>Lophotrochozoa</taxon>
        <taxon>Annelida</taxon>
        <taxon>Polychaeta</taxon>
        <taxon>Sedentaria</taxon>
        <taxon>Canalipalpata</taxon>
        <taxon>Sabellida</taxon>
        <taxon>Siboglinidae</taxon>
        <taxon>Ridgeia</taxon>
    </lineage>
</organism>
<evidence type="ECO:0000313" key="6">
    <source>
        <dbReference type="Proteomes" id="UP001209878"/>
    </source>
</evidence>
<keyword evidence="6" id="KW-1185">Reference proteome</keyword>
<comment type="caution">
    <text evidence="5">The sequence shown here is derived from an EMBL/GenBank/DDBJ whole genome shotgun (WGS) entry which is preliminary data.</text>
</comment>
<dbReference type="InterPro" id="IPR019163">
    <property type="entry name" value="THO_Thoc5"/>
</dbReference>
<protein>
    <recommendedName>
        <fullName evidence="7">THO complex subunit 5</fullName>
    </recommendedName>
</protein>